<evidence type="ECO:0000313" key="8">
    <source>
        <dbReference type="Proteomes" id="UP000288716"/>
    </source>
</evidence>
<keyword evidence="4" id="KW-0378">Hydrolase</keyword>
<dbReference type="EMBL" id="NCKV01010345">
    <property type="protein sequence ID" value="RWS21919.1"/>
    <property type="molecule type" value="Genomic_DNA"/>
</dbReference>
<comment type="caution">
    <text evidence="7">The sequence shown here is derived from an EMBL/GenBank/DDBJ whole genome shotgun (WGS) entry which is preliminary data.</text>
</comment>
<dbReference type="Pfam" id="PF07647">
    <property type="entry name" value="SAM_2"/>
    <property type="match status" value="1"/>
</dbReference>
<dbReference type="InterPro" id="IPR013761">
    <property type="entry name" value="SAM/pointed_sf"/>
</dbReference>
<dbReference type="GO" id="GO:0005737">
    <property type="term" value="C:cytoplasm"/>
    <property type="evidence" value="ECO:0007669"/>
    <property type="project" value="UniProtKB-SubCell"/>
</dbReference>
<dbReference type="InterPro" id="IPR001660">
    <property type="entry name" value="SAM"/>
</dbReference>
<reference evidence="7 8" key="1">
    <citation type="journal article" date="2018" name="Gigascience">
        <title>Genomes of trombidid mites reveal novel predicted allergens and laterally-transferred genes associated with secondary metabolism.</title>
        <authorList>
            <person name="Dong X."/>
            <person name="Chaisiri K."/>
            <person name="Xia D."/>
            <person name="Armstrong S.D."/>
            <person name="Fang Y."/>
            <person name="Donnelly M.J."/>
            <person name="Kadowaki T."/>
            <person name="McGarry J.W."/>
            <person name="Darby A.C."/>
            <person name="Makepeace B.L."/>
        </authorList>
    </citation>
    <scope>NUCLEOTIDE SEQUENCE [LARGE SCALE GENOMIC DNA]</scope>
    <source>
        <strain evidence="7">UoL-UT</strain>
    </source>
</reference>
<dbReference type="SMART" id="SM00454">
    <property type="entry name" value="SAM"/>
    <property type="match status" value="2"/>
</dbReference>
<dbReference type="STRING" id="299467.A0A443S319"/>
<organism evidence="7 8">
    <name type="scientific">Leptotrombidium deliense</name>
    <dbReference type="NCBI Taxonomy" id="299467"/>
    <lineage>
        <taxon>Eukaryota</taxon>
        <taxon>Metazoa</taxon>
        <taxon>Ecdysozoa</taxon>
        <taxon>Arthropoda</taxon>
        <taxon>Chelicerata</taxon>
        <taxon>Arachnida</taxon>
        <taxon>Acari</taxon>
        <taxon>Acariformes</taxon>
        <taxon>Trombidiformes</taxon>
        <taxon>Prostigmata</taxon>
        <taxon>Anystina</taxon>
        <taxon>Parasitengona</taxon>
        <taxon>Trombiculoidea</taxon>
        <taxon>Trombiculidae</taxon>
        <taxon>Leptotrombidium</taxon>
    </lineage>
</organism>
<accession>A0A443S319</accession>
<evidence type="ECO:0000259" key="5">
    <source>
        <dbReference type="PROSITE" id="PS50104"/>
    </source>
</evidence>
<dbReference type="Gene3D" id="3.40.50.10140">
    <property type="entry name" value="Toll/interleukin-1 receptor homology (TIR) domain"/>
    <property type="match status" value="1"/>
</dbReference>
<name>A0A443S319_9ACAR</name>
<dbReference type="GO" id="GO:0003953">
    <property type="term" value="F:NAD+ nucleosidase activity"/>
    <property type="evidence" value="ECO:0007669"/>
    <property type="project" value="InterPro"/>
</dbReference>
<dbReference type="PROSITE" id="PS50105">
    <property type="entry name" value="SAM_DOMAIN"/>
    <property type="match status" value="1"/>
</dbReference>
<evidence type="ECO:0000256" key="4">
    <source>
        <dbReference type="ARBA" id="ARBA00022801"/>
    </source>
</evidence>
<dbReference type="Gene3D" id="1.10.150.50">
    <property type="entry name" value="Transcription Factor, Ets-1"/>
    <property type="match status" value="2"/>
</dbReference>
<dbReference type="GO" id="GO:0035591">
    <property type="term" value="F:signaling adaptor activity"/>
    <property type="evidence" value="ECO:0007669"/>
    <property type="project" value="InterPro"/>
</dbReference>
<dbReference type="SUPFAM" id="SSF47769">
    <property type="entry name" value="SAM/Pointed domain"/>
    <property type="match status" value="2"/>
</dbReference>
<keyword evidence="2" id="KW-0963">Cytoplasm</keyword>
<dbReference type="AlphaFoldDB" id="A0A443S319"/>
<dbReference type="Pfam" id="PF13676">
    <property type="entry name" value="TIR_2"/>
    <property type="match status" value="1"/>
</dbReference>
<dbReference type="PANTHER" id="PTHR22998:SF1">
    <property type="entry name" value="NAD(+) HYDROLASE SARM1"/>
    <property type="match status" value="1"/>
</dbReference>
<dbReference type="GO" id="GO:0048678">
    <property type="term" value="P:response to axon injury"/>
    <property type="evidence" value="ECO:0007669"/>
    <property type="project" value="InterPro"/>
</dbReference>
<dbReference type="GO" id="GO:0007165">
    <property type="term" value="P:signal transduction"/>
    <property type="evidence" value="ECO:0007669"/>
    <property type="project" value="InterPro"/>
</dbReference>
<evidence type="ECO:0000313" key="7">
    <source>
        <dbReference type="EMBL" id="RWS21919.1"/>
    </source>
</evidence>
<dbReference type="Proteomes" id="UP000288716">
    <property type="component" value="Unassembled WGS sequence"/>
</dbReference>
<sequence length="230" mass="26608">IGFSQYCAEFMSSRVDGDLLLQLNEDMLKEDINMRNGILRKRFMRELRHLKRIADYSSCDTSKLYQLLNSLGHVYAEYTYCMLQSGVDTENLRLLNEEQLLNECKIENSIHRSKISETIKNINQTIPEEEESSDLRNLDVFISYRRSNGSQLASLLKVHLQLRGFSVFIDVERLEAGNFDSNLLNSIKQAKHFILVLTPSALDRCISDNECKDWVHKVSHYLLLLSLVQG</sequence>
<dbReference type="PROSITE" id="PS50104">
    <property type="entry name" value="TIR"/>
    <property type="match status" value="1"/>
</dbReference>
<dbReference type="InterPro" id="IPR035897">
    <property type="entry name" value="Toll_tir_struct_dom_sf"/>
</dbReference>
<dbReference type="VEuPathDB" id="VectorBase:LDEU010120"/>
<keyword evidence="3" id="KW-0677">Repeat</keyword>
<dbReference type="Pfam" id="PF00536">
    <property type="entry name" value="SAM_1"/>
    <property type="match status" value="1"/>
</dbReference>
<gene>
    <name evidence="7" type="ORF">B4U80_11232</name>
</gene>
<dbReference type="InterPro" id="IPR039184">
    <property type="entry name" value="SARM1"/>
</dbReference>
<protein>
    <submittedName>
        <fullName evidence="7">Sarm1-like protein</fullName>
    </submittedName>
</protein>
<proteinExistence type="predicted"/>
<feature type="domain" description="TIR" evidence="5">
    <location>
        <begin position="136"/>
        <end position="230"/>
    </location>
</feature>
<dbReference type="InterPro" id="IPR000157">
    <property type="entry name" value="TIR_dom"/>
</dbReference>
<comment type="subcellular location">
    <subcellularLocation>
        <location evidence="1">Cytoplasm</location>
    </subcellularLocation>
</comment>
<feature type="non-terminal residue" evidence="7">
    <location>
        <position position="1"/>
    </location>
</feature>
<dbReference type="GO" id="GO:0030425">
    <property type="term" value="C:dendrite"/>
    <property type="evidence" value="ECO:0007669"/>
    <property type="project" value="TreeGrafter"/>
</dbReference>
<dbReference type="SUPFAM" id="SSF52200">
    <property type="entry name" value="Toll/Interleukin receptor TIR domain"/>
    <property type="match status" value="1"/>
</dbReference>
<evidence type="ECO:0000256" key="2">
    <source>
        <dbReference type="ARBA" id="ARBA00022490"/>
    </source>
</evidence>
<evidence type="ECO:0000259" key="6">
    <source>
        <dbReference type="PROSITE" id="PS50105"/>
    </source>
</evidence>
<evidence type="ECO:0000256" key="3">
    <source>
        <dbReference type="ARBA" id="ARBA00022737"/>
    </source>
</evidence>
<feature type="domain" description="SAM" evidence="6">
    <location>
        <begin position="1"/>
        <end position="53"/>
    </location>
</feature>
<dbReference type="OrthoDB" id="202764at2759"/>
<dbReference type="PANTHER" id="PTHR22998">
    <property type="entry name" value="SARM1"/>
    <property type="match status" value="1"/>
</dbReference>
<keyword evidence="8" id="KW-1185">Reference proteome</keyword>
<dbReference type="GO" id="GO:0034128">
    <property type="term" value="P:negative regulation of MyD88-independent toll-like receptor signaling pathway"/>
    <property type="evidence" value="ECO:0007669"/>
    <property type="project" value="InterPro"/>
</dbReference>
<evidence type="ECO:0000256" key="1">
    <source>
        <dbReference type="ARBA" id="ARBA00004496"/>
    </source>
</evidence>